<dbReference type="SUPFAM" id="SSF53067">
    <property type="entry name" value="Actin-like ATPase domain"/>
    <property type="match status" value="1"/>
</dbReference>
<comment type="similarity">
    <text evidence="2 9">Belongs to the carbamoyltransferase HypF family.</text>
</comment>
<dbReference type="SUPFAM" id="SSF55821">
    <property type="entry name" value="YrdC/RibB"/>
    <property type="match status" value="1"/>
</dbReference>
<evidence type="ECO:0000256" key="8">
    <source>
        <dbReference type="ARBA" id="ARBA00072168"/>
    </source>
</evidence>
<comment type="catalytic activity">
    <reaction evidence="10">
        <text>an acyl phosphate + H2O = a carboxylate + phosphate + H(+)</text>
        <dbReference type="Rhea" id="RHEA:14965"/>
        <dbReference type="ChEBI" id="CHEBI:15377"/>
        <dbReference type="ChEBI" id="CHEBI:15378"/>
        <dbReference type="ChEBI" id="CHEBI:29067"/>
        <dbReference type="ChEBI" id="CHEBI:43474"/>
        <dbReference type="ChEBI" id="CHEBI:59918"/>
        <dbReference type="EC" id="3.6.1.7"/>
    </reaction>
</comment>
<dbReference type="EMBL" id="CP043869">
    <property type="protein sequence ID" value="QEQ98406.1"/>
    <property type="molecule type" value="Genomic_DNA"/>
</dbReference>
<dbReference type="Pfam" id="PF17788">
    <property type="entry name" value="HypF_C"/>
    <property type="match status" value="1"/>
</dbReference>
<dbReference type="PROSITE" id="PS51163">
    <property type="entry name" value="YRDC"/>
    <property type="match status" value="1"/>
</dbReference>
<name>A0A5P1RHA8_9GAMM</name>
<organism evidence="13 14">
    <name type="scientific">Neptunomonas concharum</name>
    <dbReference type="NCBI Taxonomy" id="1031538"/>
    <lineage>
        <taxon>Bacteria</taxon>
        <taxon>Pseudomonadati</taxon>
        <taxon>Pseudomonadota</taxon>
        <taxon>Gammaproteobacteria</taxon>
        <taxon>Oceanospirillales</taxon>
        <taxon>Oceanospirillaceae</taxon>
        <taxon>Neptunomonas</taxon>
    </lineage>
</organism>
<evidence type="ECO:0000259" key="12">
    <source>
        <dbReference type="PROSITE" id="PS51163"/>
    </source>
</evidence>
<dbReference type="OrthoDB" id="9808093at2"/>
<comment type="function">
    <text evidence="9">Involved in the maturation of [NiFe] hydrogenases. Along with HypE, it catalyzes the synthesis of the CN ligands of the active site iron of [NiFe]-hydrogenases. HypF functions as a carbamoyl transferase using carbamoylphosphate as a substrate and transferring the carboxamido moiety in an ATP-dependent reaction to the thiolate of the C-terminal cysteine of HypE yielding a protein-S-carboxamide.</text>
</comment>
<dbReference type="InterPro" id="IPR006070">
    <property type="entry name" value="Sua5-like_dom"/>
</dbReference>
<dbReference type="NCBIfam" id="TIGR00143">
    <property type="entry name" value="hypF"/>
    <property type="match status" value="1"/>
</dbReference>
<feature type="active site" evidence="10">
    <location>
        <position position="23"/>
    </location>
</feature>
<sequence>MRQVIRKGYRLTVTGLVQGVGFRPFVWHLARQLKLMGQVWNDAAGVTVELVASSQQRDQFIKALTTALPPLARIEHLSCMDAELVINSPDFQIIKSRNGDPLTGCVPDAATCPACISELKDPSNRRYRYPFINCTHCGPRLSILRGIPYDRYQTSMAEFRLCEDCQEEYDNPADRRFHAQPNACAACGPRLWVCDGESREINPVSDPFQLITEQIRQGNIIAIKGIGGFHLVCDATSKEALQRLRERKQRPDKPFALMFRDCESVQRYACLDSDVRQLLQSASAPIVLLASKYQLPTEVAPGQSRLGCMLPHSPVHHLLLESFESPLVMTSANRSGSPQVIDNDEVVSQLQGIADYYVLHDREIVNRVDDSVVAINSHSEGSNNYPKMQVIRRARGYAPAPIKLPPGFERAPDLLALGGELKNTICLIKGGQAIVSQHLGDLEDVRTYDEYLNTIERYQCLYALKPFCLVADNHPEYLSSKYAKASGKRVEWVQHHHAHLSSCLAEHQWPLEGEDLLGLALDGLGLGDDGTLWGGEIFQFNYRQYTRVAYFDPVPLVGGVQAILEPWRCLVAQLHHYGLLDEALPQLPWLDDKPIPVIRSMLKKQLNSPMSSSAGRLFDAVAALLDLSRDRITYEGQAAIELESLAEKVLSVDRTYPMDWRYDGEMRILCWDRLWSAMLDDLSRDTDPALIACAFHHSLAHVLANLLNDLSQATSITTVVLSGGVAQNRLLCRLLAEKLASFGLALLTHKQLPANDGGLSYGQAVVAAARQL</sequence>
<evidence type="ECO:0000256" key="1">
    <source>
        <dbReference type="ARBA" id="ARBA00004711"/>
    </source>
</evidence>
<reference evidence="13 14" key="1">
    <citation type="journal article" date="2019" name="Biochem. Eng. J.">
        <title>Metabolic engineering of the marine bacteria Neptunomonas concharum for the production of acetoin and meso-2,3-butanediol from acetate.</title>
        <authorList>
            <person name="Li W."/>
            <person name="Pu N."/>
            <person name="Liu C.-X."/>
            <person name="Yuan Q.-P."/>
            <person name="Li Z.-J."/>
        </authorList>
    </citation>
    <scope>NUCLEOTIDE SEQUENCE [LARGE SCALE GENOMIC DNA]</scope>
    <source>
        <strain evidence="13 14">JCM17730</strain>
    </source>
</reference>
<dbReference type="PANTHER" id="PTHR42959">
    <property type="entry name" value="CARBAMOYLTRANSFERASE"/>
    <property type="match status" value="1"/>
</dbReference>
<gene>
    <name evidence="13" type="primary">hypF</name>
    <name evidence="13" type="ORF">F0U83_10340</name>
</gene>
<dbReference type="Gene3D" id="3.30.420.360">
    <property type="match status" value="1"/>
</dbReference>
<dbReference type="GO" id="GO:0003725">
    <property type="term" value="F:double-stranded RNA binding"/>
    <property type="evidence" value="ECO:0007669"/>
    <property type="project" value="InterPro"/>
</dbReference>
<protein>
    <recommendedName>
        <fullName evidence="8 9">Carbamoyltransferase HypF</fullName>
        <ecNumber evidence="9">6.2.-.-</ecNumber>
    </recommendedName>
</protein>
<dbReference type="InterPro" id="IPR011125">
    <property type="entry name" value="Znf_HypF"/>
</dbReference>
<evidence type="ECO:0000256" key="6">
    <source>
        <dbReference type="ARBA" id="ARBA00022833"/>
    </source>
</evidence>
<keyword evidence="14" id="KW-1185">Reference proteome</keyword>
<keyword evidence="6" id="KW-0862">Zinc</keyword>
<dbReference type="Gene3D" id="3.90.870.50">
    <property type="match status" value="1"/>
</dbReference>
<dbReference type="Pfam" id="PF01300">
    <property type="entry name" value="Sua5_yciO_yrdC"/>
    <property type="match status" value="1"/>
</dbReference>
<dbReference type="GO" id="GO:0016874">
    <property type="term" value="F:ligase activity"/>
    <property type="evidence" value="ECO:0007669"/>
    <property type="project" value="UniProtKB-UniRule"/>
</dbReference>
<dbReference type="Pfam" id="PF22521">
    <property type="entry name" value="HypF_C_2"/>
    <property type="match status" value="1"/>
</dbReference>
<dbReference type="InterPro" id="IPR017968">
    <property type="entry name" value="Acylphosphatase_CS"/>
</dbReference>
<dbReference type="GO" id="GO:0051604">
    <property type="term" value="P:protein maturation"/>
    <property type="evidence" value="ECO:0007669"/>
    <property type="project" value="TreeGrafter"/>
</dbReference>
<dbReference type="AlphaFoldDB" id="A0A5P1RHA8"/>
<dbReference type="InterPro" id="IPR043129">
    <property type="entry name" value="ATPase_NBD"/>
</dbReference>
<dbReference type="EC" id="6.2.-.-" evidence="9"/>
<dbReference type="Gene3D" id="3.30.110.120">
    <property type="match status" value="1"/>
</dbReference>
<dbReference type="FunFam" id="3.30.420.40:FF:000124">
    <property type="entry name" value="Carbamoyltransferase HypF"/>
    <property type="match status" value="1"/>
</dbReference>
<keyword evidence="4" id="KW-0479">Metal-binding</keyword>
<evidence type="ECO:0000256" key="4">
    <source>
        <dbReference type="ARBA" id="ARBA00022723"/>
    </source>
</evidence>
<dbReference type="Pfam" id="PF07503">
    <property type="entry name" value="zf-HYPF"/>
    <property type="match status" value="2"/>
</dbReference>
<dbReference type="KEGG" id="ncu:F0U83_10340"/>
<dbReference type="Gene3D" id="3.30.420.40">
    <property type="match status" value="1"/>
</dbReference>
<keyword evidence="5" id="KW-0863">Zinc-finger</keyword>
<feature type="domain" description="Acylphosphatase-like" evidence="11">
    <location>
        <begin position="8"/>
        <end position="95"/>
    </location>
</feature>
<dbReference type="RefSeq" id="WP_138987613.1">
    <property type="nucleotide sequence ID" value="NZ_CP043869.1"/>
</dbReference>
<feature type="active site" evidence="10">
    <location>
        <position position="41"/>
    </location>
</feature>
<comment type="catalytic activity">
    <reaction evidence="7 9">
        <text>C-terminal L-cysteinyl-[HypE protein] + carbamoyl phosphate + ATP + H2O = C-terminal S-carboxamide-L-cysteinyl-[HypE protein] + AMP + phosphate + diphosphate + H(+)</text>
        <dbReference type="Rhea" id="RHEA:55636"/>
        <dbReference type="Rhea" id="RHEA-COMP:14247"/>
        <dbReference type="Rhea" id="RHEA-COMP:14392"/>
        <dbReference type="ChEBI" id="CHEBI:15377"/>
        <dbReference type="ChEBI" id="CHEBI:15378"/>
        <dbReference type="ChEBI" id="CHEBI:30616"/>
        <dbReference type="ChEBI" id="CHEBI:33019"/>
        <dbReference type="ChEBI" id="CHEBI:43474"/>
        <dbReference type="ChEBI" id="CHEBI:58228"/>
        <dbReference type="ChEBI" id="CHEBI:76913"/>
        <dbReference type="ChEBI" id="CHEBI:139126"/>
        <dbReference type="ChEBI" id="CHEBI:456215"/>
    </reaction>
</comment>
<evidence type="ECO:0000313" key="13">
    <source>
        <dbReference type="EMBL" id="QEQ98406.1"/>
    </source>
</evidence>
<feature type="domain" description="YrdC-like" evidence="12">
    <location>
        <begin position="205"/>
        <end position="396"/>
    </location>
</feature>
<accession>A0A5P1RHA8</accession>
<dbReference type="Pfam" id="PF00708">
    <property type="entry name" value="Acylphosphatase"/>
    <property type="match status" value="1"/>
</dbReference>
<dbReference type="InterPro" id="IPR004421">
    <property type="entry name" value="Carbamoyltransferase_HypF"/>
</dbReference>
<dbReference type="PIRSF" id="PIRSF006256">
    <property type="entry name" value="CMPcnvr_hdrg_mat"/>
    <property type="match status" value="1"/>
</dbReference>
<comment type="pathway">
    <text evidence="1 9">Protein modification; [NiFe] hydrogenase maturation.</text>
</comment>
<keyword evidence="10" id="KW-0378">Hydrolase</keyword>
<evidence type="ECO:0000256" key="10">
    <source>
        <dbReference type="PROSITE-ProRule" id="PRU00520"/>
    </source>
</evidence>
<evidence type="ECO:0000259" key="11">
    <source>
        <dbReference type="PROSITE" id="PS51160"/>
    </source>
</evidence>
<dbReference type="PANTHER" id="PTHR42959:SF1">
    <property type="entry name" value="CARBAMOYLTRANSFERASE HYPF"/>
    <property type="match status" value="1"/>
</dbReference>
<dbReference type="PROSITE" id="PS51160">
    <property type="entry name" value="ACYLPHOSPHATASE_3"/>
    <property type="match status" value="1"/>
</dbReference>
<dbReference type="GO" id="GO:0008270">
    <property type="term" value="F:zinc ion binding"/>
    <property type="evidence" value="ECO:0007669"/>
    <property type="project" value="UniProtKB-KW"/>
</dbReference>
<dbReference type="GO" id="GO:0003998">
    <property type="term" value="F:acylphosphatase activity"/>
    <property type="evidence" value="ECO:0007669"/>
    <property type="project" value="UniProtKB-EC"/>
</dbReference>
<evidence type="ECO:0000313" key="14">
    <source>
        <dbReference type="Proteomes" id="UP000324760"/>
    </source>
</evidence>
<dbReference type="InterPro" id="IPR001792">
    <property type="entry name" value="Acylphosphatase-like_dom"/>
</dbReference>
<dbReference type="UniPathway" id="UPA00335"/>
<evidence type="ECO:0000256" key="2">
    <source>
        <dbReference type="ARBA" id="ARBA00008097"/>
    </source>
</evidence>
<dbReference type="SUPFAM" id="SSF54975">
    <property type="entry name" value="Acylphosphatase/BLUF domain-like"/>
    <property type="match status" value="1"/>
</dbReference>
<dbReference type="InterPro" id="IPR051060">
    <property type="entry name" value="Carbamoyltrans_HypF-like"/>
</dbReference>
<keyword evidence="13" id="KW-0808">Transferase</keyword>
<dbReference type="PROSITE" id="PS00150">
    <property type="entry name" value="ACYLPHOSPHATASE_1"/>
    <property type="match status" value="1"/>
</dbReference>
<dbReference type="InterPro" id="IPR041440">
    <property type="entry name" value="HypF_C"/>
</dbReference>
<evidence type="ECO:0000256" key="5">
    <source>
        <dbReference type="ARBA" id="ARBA00022771"/>
    </source>
</evidence>
<evidence type="ECO:0000256" key="7">
    <source>
        <dbReference type="ARBA" id="ARBA00048220"/>
    </source>
</evidence>
<dbReference type="InterPro" id="IPR055128">
    <property type="entry name" value="HypF_C_2"/>
</dbReference>
<dbReference type="Proteomes" id="UP000324760">
    <property type="component" value="Chromosome"/>
</dbReference>
<dbReference type="GO" id="GO:0016743">
    <property type="term" value="F:carboxyl- or carbamoyltransferase activity"/>
    <property type="evidence" value="ECO:0007669"/>
    <property type="project" value="UniProtKB-UniRule"/>
</dbReference>
<dbReference type="InterPro" id="IPR036046">
    <property type="entry name" value="Acylphosphatase-like_dom_sf"/>
</dbReference>
<keyword evidence="3" id="KW-0436">Ligase</keyword>
<evidence type="ECO:0000256" key="3">
    <source>
        <dbReference type="ARBA" id="ARBA00022598"/>
    </source>
</evidence>
<evidence type="ECO:0000256" key="9">
    <source>
        <dbReference type="PIRNR" id="PIRNR006256"/>
    </source>
</evidence>
<proteinExistence type="inferred from homology"/>
<dbReference type="InterPro" id="IPR017945">
    <property type="entry name" value="DHBP_synth_RibB-like_a/b_dom"/>
</dbReference>